<name>A0ACC5P5A7_9BACT</name>
<dbReference type="Proteomes" id="UP000569005">
    <property type="component" value="Unassembled WGS sequence"/>
</dbReference>
<accession>A0ACC5P5A7</accession>
<gene>
    <name evidence="1" type="ORF">HDF13_004438</name>
</gene>
<reference evidence="1" key="1">
    <citation type="submission" date="2020-08" db="EMBL/GenBank/DDBJ databases">
        <title>Genomic Encyclopedia of Type Strains, Phase IV (KMG-V): Genome sequencing to study the core and pangenomes of soil and plant-associated prokaryotes.</title>
        <authorList>
            <person name="Whitman W."/>
        </authorList>
    </citation>
    <scope>NUCLEOTIDE SEQUENCE</scope>
    <source>
        <strain evidence="1">M8UP15</strain>
    </source>
</reference>
<evidence type="ECO:0000313" key="2">
    <source>
        <dbReference type="Proteomes" id="UP000569005"/>
    </source>
</evidence>
<keyword evidence="2" id="KW-1185">Reference proteome</keyword>
<evidence type="ECO:0000313" key="1">
    <source>
        <dbReference type="EMBL" id="MBB5342049.1"/>
    </source>
</evidence>
<dbReference type="EMBL" id="JACHEA010000003">
    <property type="protein sequence ID" value="MBB5342049.1"/>
    <property type="molecule type" value="Genomic_DNA"/>
</dbReference>
<organism evidence="1 2">
    <name type="scientific">Tunturiibacter gelidiferens</name>
    <dbReference type="NCBI Taxonomy" id="3069689"/>
    <lineage>
        <taxon>Bacteria</taxon>
        <taxon>Pseudomonadati</taxon>
        <taxon>Acidobacteriota</taxon>
        <taxon>Terriglobia</taxon>
        <taxon>Terriglobales</taxon>
        <taxon>Acidobacteriaceae</taxon>
        <taxon>Tunturiibacter</taxon>
    </lineage>
</organism>
<sequence length="49" mass="5449">MPTMLNHCLCTSTKRCTSAQKEDDLALLSAHSLPSVNRKAMMSLETLRN</sequence>
<proteinExistence type="predicted"/>
<comment type="caution">
    <text evidence="1">The sequence shown here is derived from an EMBL/GenBank/DDBJ whole genome shotgun (WGS) entry which is preliminary data.</text>
</comment>
<protein>
    <submittedName>
        <fullName evidence="1">Uncharacterized protein</fullName>
    </submittedName>
</protein>